<keyword evidence="6" id="KW-0004">4Fe-4S</keyword>
<name>A0A2M8QAS2_9CHLR</name>
<proteinExistence type="inferred from homology"/>
<evidence type="ECO:0000313" key="17">
    <source>
        <dbReference type="Proteomes" id="UP000230790"/>
    </source>
</evidence>
<dbReference type="GO" id="GO:0034039">
    <property type="term" value="F:8-oxo-7,8-dihydroguanine DNA N-glycosylase activity"/>
    <property type="evidence" value="ECO:0007669"/>
    <property type="project" value="TreeGrafter"/>
</dbReference>
<dbReference type="GO" id="GO:0006284">
    <property type="term" value="P:base-excision repair"/>
    <property type="evidence" value="ECO:0007669"/>
    <property type="project" value="UniProtKB-UniRule"/>
</dbReference>
<dbReference type="Gene3D" id="1.10.340.30">
    <property type="entry name" value="Hypothetical protein, domain 2"/>
    <property type="match status" value="1"/>
</dbReference>
<organism evidence="16 17">
    <name type="scientific">Candidatus Thermofonsia Clade 3 bacterium</name>
    <dbReference type="NCBI Taxonomy" id="2364212"/>
    <lineage>
        <taxon>Bacteria</taxon>
        <taxon>Bacillati</taxon>
        <taxon>Chloroflexota</taxon>
        <taxon>Candidatus Thermofontia</taxon>
        <taxon>Candidatus Thermofonsia Clade 3</taxon>
    </lineage>
</organism>
<sequence length="374" mass="42107">MTRSALASRLLRWFERHKRDLPWRREPRDPYHVWLSEVMLQQTQVATVIPYFERWTQRFPTLETLAAAPLDEVLKLWEGLGYYARARNLHAAARIIVHERRGQLPRTVEGLMALPGVGRYTAGAIASLAFGARAPVLDGNVRRVLSRIFGLARPTEAELWTLAESLLPRRRAGAFNEALMDLGATICTPRAPRCSACPLRALCKAYAGGHPEAYPSKPAKQQTPHREATTVVLVDGAGRALLGQRPRHGLLGGLWEFISAPRAPAGAAARHRSCPPTDLHPSDLTDLIAHKTGLRVKATQAEQLGIVKHAFTHFKLTRRVWLVRLPMPGRTPPRTNGYDRLIWATPAEVERLALTRSDRRIWEMYRARRPTLFD</sequence>
<dbReference type="InterPro" id="IPR003265">
    <property type="entry name" value="HhH-GPD_domain"/>
</dbReference>
<dbReference type="SMART" id="SM00478">
    <property type="entry name" value="ENDO3c"/>
    <property type="match status" value="1"/>
</dbReference>
<keyword evidence="12" id="KW-0234">DNA repair</keyword>
<evidence type="ECO:0000256" key="3">
    <source>
        <dbReference type="ARBA" id="ARBA00008343"/>
    </source>
</evidence>
<dbReference type="InterPro" id="IPR023170">
    <property type="entry name" value="HhH_base_excis_C"/>
</dbReference>
<evidence type="ECO:0000256" key="10">
    <source>
        <dbReference type="ARBA" id="ARBA00023004"/>
    </source>
</evidence>
<dbReference type="CDD" id="cd00056">
    <property type="entry name" value="ENDO3c"/>
    <property type="match status" value="1"/>
</dbReference>
<dbReference type="FunFam" id="1.10.340.30:FF:000002">
    <property type="entry name" value="Adenine DNA glycosylase"/>
    <property type="match status" value="1"/>
</dbReference>
<dbReference type="PROSITE" id="PS01155">
    <property type="entry name" value="ENDONUCLEASE_III_2"/>
    <property type="match status" value="1"/>
</dbReference>
<dbReference type="PANTHER" id="PTHR42944:SF1">
    <property type="entry name" value="ADENINE DNA GLYCOSYLASE"/>
    <property type="match status" value="1"/>
</dbReference>
<dbReference type="GO" id="GO:0000701">
    <property type="term" value="F:purine-specific mismatch base pair DNA N-glycosylase activity"/>
    <property type="evidence" value="ECO:0007669"/>
    <property type="project" value="UniProtKB-EC"/>
</dbReference>
<dbReference type="InterPro" id="IPR011257">
    <property type="entry name" value="DNA_glycosylase"/>
</dbReference>
<evidence type="ECO:0000256" key="4">
    <source>
        <dbReference type="ARBA" id="ARBA00012045"/>
    </source>
</evidence>
<dbReference type="Proteomes" id="UP000230790">
    <property type="component" value="Unassembled WGS sequence"/>
</dbReference>
<dbReference type="InterPro" id="IPR015797">
    <property type="entry name" value="NUDIX_hydrolase-like_dom_sf"/>
</dbReference>
<comment type="function">
    <text evidence="2">Adenine glycosylase active on G-A mispairs. MutY also corrects error-prone DNA synthesis past GO lesions which are due to the oxidatively damaged form of guanine: 7,8-dihydro-8-oxoguanine (8-oxo-dGTP).</text>
</comment>
<gene>
    <name evidence="16" type="primary">mutY</name>
    <name evidence="16" type="ORF">CUN48_11355</name>
</gene>
<dbReference type="EC" id="3.2.2.31" evidence="4 14"/>
<evidence type="ECO:0000256" key="13">
    <source>
        <dbReference type="ARBA" id="ARBA00023295"/>
    </source>
</evidence>
<dbReference type="SUPFAM" id="SSF48150">
    <property type="entry name" value="DNA-glycosylase"/>
    <property type="match status" value="1"/>
</dbReference>
<dbReference type="NCBIfam" id="TIGR01084">
    <property type="entry name" value="mutY"/>
    <property type="match status" value="1"/>
</dbReference>
<dbReference type="InterPro" id="IPR005760">
    <property type="entry name" value="A/G_AdeGlyc_MutY"/>
</dbReference>
<evidence type="ECO:0000256" key="8">
    <source>
        <dbReference type="ARBA" id="ARBA00022763"/>
    </source>
</evidence>
<evidence type="ECO:0000256" key="7">
    <source>
        <dbReference type="ARBA" id="ARBA00022723"/>
    </source>
</evidence>
<evidence type="ECO:0000256" key="6">
    <source>
        <dbReference type="ARBA" id="ARBA00022485"/>
    </source>
</evidence>
<evidence type="ECO:0000313" key="16">
    <source>
        <dbReference type="EMBL" id="PJF46906.1"/>
    </source>
</evidence>
<dbReference type="GO" id="GO:0035485">
    <property type="term" value="F:adenine/guanine mispair binding"/>
    <property type="evidence" value="ECO:0007669"/>
    <property type="project" value="TreeGrafter"/>
</dbReference>
<protein>
    <recommendedName>
        <fullName evidence="5 14">Adenine DNA glycosylase</fullName>
        <ecNumber evidence="4 14">3.2.2.31</ecNumber>
    </recommendedName>
</protein>
<dbReference type="Gene3D" id="1.10.1670.10">
    <property type="entry name" value="Helix-hairpin-Helix base-excision DNA repair enzymes (C-terminal)"/>
    <property type="match status" value="1"/>
</dbReference>
<keyword evidence="10 14" id="KW-0408">Iron</keyword>
<reference evidence="16 17" key="1">
    <citation type="submission" date="2017-11" db="EMBL/GenBank/DDBJ databases">
        <title>Evolution of Phototrophy in the Chloroflexi Phylum Driven by Horizontal Gene Transfer.</title>
        <authorList>
            <person name="Ward L.M."/>
            <person name="Hemp J."/>
            <person name="Shih P.M."/>
            <person name="Mcglynn S.E."/>
            <person name="Fischer W."/>
        </authorList>
    </citation>
    <scope>NUCLEOTIDE SEQUENCE [LARGE SCALE GENOMIC DNA]</scope>
    <source>
        <strain evidence="16">JP3_7</strain>
    </source>
</reference>
<comment type="cofactor">
    <cofactor evidence="14">
        <name>[4Fe-4S] cluster</name>
        <dbReference type="ChEBI" id="CHEBI:49883"/>
    </cofactor>
    <text evidence="14">Binds 1 [4Fe-4S] cluster.</text>
</comment>
<dbReference type="GO" id="GO:0032357">
    <property type="term" value="F:oxidized purine DNA binding"/>
    <property type="evidence" value="ECO:0007669"/>
    <property type="project" value="TreeGrafter"/>
</dbReference>
<dbReference type="GO" id="GO:0051539">
    <property type="term" value="F:4 iron, 4 sulfur cluster binding"/>
    <property type="evidence" value="ECO:0007669"/>
    <property type="project" value="UniProtKB-UniRule"/>
</dbReference>
<keyword evidence="8 14" id="KW-0227">DNA damage</keyword>
<dbReference type="PANTHER" id="PTHR42944">
    <property type="entry name" value="ADENINE DNA GLYCOSYLASE"/>
    <property type="match status" value="1"/>
</dbReference>
<feature type="domain" description="HhH-GPD" evidence="15">
    <location>
        <begin position="39"/>
        <end position="185"/>
    </location>
</feature>
<dbReference type="GO" id="GO:0006298">
    <property type="term" value="P:mismatch repair"/>
    <property type="evidence" value="ECO:0007669"/>
    <property type="project" value="TreeGrafter"/>
</dbReference>
<dbReference type="SMART" id="SM00525">
    <property type="entry name" value="FES"/>
    <property type="match status" value="1"/>
</dbReference>
<dbReference type="InterPro" id="IPR029119">
    <property type="entry name" value="MutY_C"/>
</dbReference>
<dbReference type="GO" id="GO:0046872">
    <property type="term" value="F:metal ion binding"/>
    <property type="evidence" value="ECO:0007669"/>
    <property type="project" value="UniProtKB-UniRule"/>
</dbReference>
<evidence type="ECO:0000256" key="12">
    <source>
        <dbReference type="ARBA" id="ARBA00023204"/>
    </source>
</evidence>
<evidence type="ECO:0000256" key="1">
    <source>
        <dbReference type="ARBA" id="ARBA00000843"/>
    </source>
</evidence>
<keyword evidence="9" id="KW-0378">Hydrolase</keyword>
<evidence type="ECO:0000256" key="14">
    <source>
        <dbReference type="RuleBase" id="RU365096"/>
    </source>
</evidence>
<dbReference type="CDD" id="cd03431">
    <property type="entry name" value="NUDIX_DNA_Glycosylase_C-MutY"/>
    <property type="match status" value="1"/>
</dbReference>
<comment type="catalytic activity">
    <reaction evidence="1 14">
        <text>Hydrolyzes free adenine bases from 7,8-dihydro-8-oxoguanine:adenine mismatched double-stranded DNA, leaving an apurinic site.</text>
        <dbReference type="EC" id="3.2.2.31"/>
    </reaction>
</comment>
<keyword evidence="13 14" id="KW-0326">Glycosidase</keyword>
<dbReference type="SUPFAM" id="SSF55811">
    <property type="entry name" value="Nudix"/>
    <property type="match status" value="1"/>
</dbReference>
<dbReference type="InterPro" id="IPR003651">
    <property type="entry name" value="Endonuclease3_FeS-loop_motif"/>
</dbReference>
<comment type="similarity">
    <text evidence="3 14">Belongs to the Nth/MutY family.</text>
</comment>
<accession>A0A2M8QAS2</accession>
<dbReference type="InterPro" id="IPR004036">
    <property type="entry name" value="Endonuclease-III-like_CS2"/>
</dbReference>
<evidence type="ECO:0000256" key="2">
    <source>
        <dbReference type="ARBA" id="ARBA00002933"/>
    </source>
</evidence>
<dbReference type="InterPro" id="IPR000445">
    <property type="entry name" value="HhH_motif"/>
</dbReference>
<dbReference type="Pfam" id="PF14815">
    <property type="entry name" value="NUDIX_4"/>
    <property type="match status" value="1"/>
</dbReference>
<keyword evidence="11" id="KW-0411">Iron-sulfur</keyword>
<dbReference type="Gene3D" id="3.90.79.10">
    <property type="entry name" value="Nucleoside Triphosphate Pyrophosphohydrolase"/>
    <property type="match status" value="1"/>
</dbReference>
<dbReference type="InterPro" id="IPR044298">
    <property type="entry name" value="MIG/MutY"/>
</dbReference>
<evidence type="ECO:0000256" key="11">
    <source>
        <dbReference type="ARBA" id="ARBA00023014"/>
    </source>
</evidence>
<dbReference type="EMBL" id="PGTN01000082">
    <property type="protein sequence ID" value="PJF46906.1"/>
    <property type="molecule type" value="Genomic_DNA"/>
</dbReference>
<evidence type="ECO:0000259" key="15">
    <source>
        <dbReference type="SMART" id="SM00478"/>
    </source>
</evidence>
<evidence type="ECO:0000256" key="5">
    <source>
        <dbReference type="ARBA" id="ARBA00022023"/>
    </source>
</evidence>
<keyword evidence="7" id="KW-0479">Metal-binding</keyword>
<dbReference type="AlphaFoldDB" id="A0A2M8QAS2"/>
<dbReference type="Pfam" id="PF00633">
    <property type="entry name" value="HHH"/>
    <property type="match status" value="1"/>
</dbReference>
<evidence type="ECO:0000256" key="9">
    <source>
        <dbReference type="ARBA" id="ARBA00022801"/>
    </source>
</evidence>
<comment type="caution">
    <text evidence="16">The sequence shown here is derived from an EMBL/GenBank/DDBJ whole genome shotgun (WGS) entry which is preliminary data.</text>
</comment>
<dbReference type="Pfam" id="PF00730">
    <property type="entry name" value="HhH-GPD"/>
    <property type="match status" value="1"/>
</dbReference>